<dbReference type="VEuPathDB" id="FungiDB:CJJ09_005583"/>
<evidence type="ECO:0000256" key="1">
    <source>
        <dbReference type="SAM" id="SignalP"/>
    </source>
</evidence>
<organism evidence="3">
    <name type="scientific">Candidozyma auris</name>
    <name type="common">Yeast</name>
    <name type="synonym">Candida auris</name>
    <dbReference type="NCBI Taxonomy" id="498019"/>
    <lineage>
        <taxon>Eukaryota</taxon>
        <taxon>Fungi</taxon>
        <taxon>Dikarya</taxon>
        <taxon>Ascomycota</taxon>
        <taxon>Saccharomycotina</taxon>
        <taxon>Pichiomycetes</taxon>
        <taxon>Metschnikowiaceae</taxon>
        <taxon>Candidozyma</taxon>
    </lineage>
</organism>
<dbReference type="VEuPathDB" id="FungiDB:QG37_06134"/>
<keyword evidence="4" id="KW-1185">Reference proteome</keyword>
<evidence type="ECO:0000313" key="4">
    <source>
        <dbReference type="Proteomes" id="UP000230249"/>
    </source>
</evidence>
<protein>
    <submittedName>
        <fullName evidence="3">Uncharacterized protein</fullName>
    </submittedName>
</protein>
<sequence>MKLVNVCVALMAATTVSSLSTRQSPYLAAREHENQPSDEATKEIMNAVAEAAKNAAAAKGKEIIDKEKGIVVEKGKEIAESAKAAAKAKAEASLRHSKQVAQEIFDSFKGYSLMKIKEIATQLLELIKKKIADAVDFGKEKTGEVIDKKKEEFKNKLENGKSVGKVGNYSIALSARELDEFQLAERAFLDDAMVHIFVLLKRSGLINSIIRQSLSDEDVREAIAKITIELIDADVIPYAEVFEALKDSGLALDVVKFSLTDPETRSGLVQLIVELIPELFRSGVLNPLDYIGGPNVGARDTSISASTLRTMPAVPTY</sequence>
<reference evidence="2" key="4">
    <citation type="submission" date="2024-03" db="EMBL/GenBank/DDBJ databases">
        <title>Improved genome assembly of Candida auris strain B8441 and annotation of B11205.</title>
        <authorList>
            <person name="Cauldron N.C."/>
            <person name="Shea T."/>
            <person name="Cuomo C.A."/>
        </authorList>
    </citation>
    <scope>NUCLEOTIDE SEQUENCE</scope>
    <source>
        <strain evidence="2">B8441</strain>
    </source>
</reference>
<dbReference type="Proteomes" id="UP000230249">
    <property type="component" value="Unassembled WGS sequence"/>
</dbReference>
<dbReference type="VEuPathDB" id="FungiDB:B9J08_002492"/>
<reference evidence="3 4" key="1">
    <citation type="journal article" date="2017" name="Clin. Infect. Dis.">
        <title>Simultaneous emergence of multidrug-resistant Candida auris on 3 continents confirmed by whole-genome sequencing and epidemiological analyses.</title>
        <authorList>
            <person name="Lockhart S.R."/>
            <person name="Etienne K.A."/>
            <person name="Vallabhaneni S."/>
            <person name="Farooqi J."/>
            <person name="Chowdhary A."/>
            <person name="Govender N.P."/>
            <person name="Colombo A.L."/>
            <person name="Calvo B."/>
            <person name="Cuomo C.A."/>
            <person name="Desjardins C.A."/>
            <person name="Berkow E.L."/>
            <person name="Castanheira M."/>
            <person name="Magobo R.E."/>
            <person name="Jabeen K."/>
            <person name="Asghar R.J."/>
            <person name="Meis J.F."/>
            <person name="Jackson B."/>
            <person name="Chiller T."/>
            <person name="Litvintseva A.P."/>
        </authorList>
    </citation>
    <scope>NUCLEOTIDE SEQUENCE [LARGE SCALE GENOMIC DNA]</scope>
    <source>
        <strain evidence="3 4">B8441</strain>
    </source>
</reference>
<feature type="signal peptide" evidence="1">
    <location>
        <begin position="1"/>
        <end position="18"/>
    </location>
</feature>
<reference evidence="2 4" key="3">
    <citation type="journal article" date="2018" name="Nat. Commun.">
        <title>Genomic insights into multidrug-resistance, mating and virulence in Candida auris and related emerging species.</title>
        <authorList>
            <person name="Munoz J.F."/>
            <person name="Gade L."/>
            <person name="Chow N.A."/>
            <person name="Loparev V.N."/>
            <person name="Juieng P."/>
            <person name="Berkow E.L."/>
            <person name="Farrer R.A."/>
            <person name="Litvintseva A.P."/>
            <person name="Cuomo C.A."/>
        </authorList>
    </citation>
    <scope>GENOME REANNOTATION</scope>
    <source>
        <strain evidence="2 4">B8441</strain>
    </source>
</reference>
<keyword evidence="1" id="KW-0732">Signal</keyword>
<feature type="chain" id="PRO_5013560851" evidence="1">
    <location>
        <begin position="19"/>
        <end position="317"/>
    </location>
</feature>
<gene>
    <name evidence="3" type="ORF">B9J08_002492</name>
    <name evidence="2" type="ORF">B9J08_05502</name>
</gene>
<dbReference type="VEuPathDB" id="FungiDB:CJI97_002036"/>
<name>A0A2H0ZWN6_CANAR</name>
<proteinExistence type="predicted"/>
<evidence type="ECO:0000313" key="2">
    <source>
        <dbReference type="EMBL" id="KAK8438418.1"/>
    </source>
</evidence>
<dbReference type="EMBL" id="PEKT02000006">
    <property type="protein sequence ID" value="PIS54713.1"/>
    <property type="molecule type" value="Genomic_DNA"/>
</dbReference>
<dbReference type="EMBL" id="PEKT03000007">
    <property type="protein sequence ID" value="KAK8438418.1"/>
    <property type="molecule type" value="Genomic_DNA"/>
</dbReference>
<dbReference type="VEuPathDB" id="FungiDB:CJI96_0005046"/>
<dbReference type="VEuPathDB" id="FungiDB:CJJ07_002418"/>
<evidence type="ECO:0000313" key="3">
    <source>
        <dbReference type="EMBL" id="PIS54713.1"/>
    </source>
</evidence>
<dbReference type="AlphaFoldDB" id="A0A2H0ZWN6"/>
<comment type="caution">
    <text evidence="3">The sequence shown here is derived from an EMBL/GenBank/DDBJ whole genome shotgun (WGS) entry which is preliminary data.</text>
</comment>
<reference evidence="3" key="2">
    <citation type="submission" date="2017-11" db="EMBL/GenBank/DDBJ databases">
        <title>Candida auris genome assembly and annotation.</title>
        <authorList>
            <person name="Munoz J.F."/>
            <person name="Gade L.G."/>
            <person name="Chow N.A."/>
            <person name="Litvintseva A.P."/>
            <person name="Loparev V.N."/>
            <person name="Cuomo C.A."/>
        </authorList>
    </citation>
    <scope>NUCLEOTIDE SEQUENCE</scope>
    <source>
        <strain evidence="3">B8441</strain>
    </source>
</reference>
<accession>A0A2H0ZWN6</accession>